<dbReference type="AlphaFoldDB" id="A0A9N9HUA8"/>
<sequence>GKRHKTCKRCKENRDRKKEDKLQDADSLDDCELIQQDSSKILPEEDITHATIVVESS</sequence>
<name>A0A9N9HUA8_9GLOM</name>
<proteinExistence type="predicted"/>
<evidence type="ECO:0000313" key="2">
    <source>
        <dbReference type="Proteomes" id="UP000789508"/>
    </source>
</evidence>
<reference evidence="1" key="1">
    <citation type="submission" date="2021-06" db="EMBL/GenBank/DDBJ databases">
        <authorList>
            <person name="Kallberg Y."/>
            <person name="Tangrot J."/>
            <person name="Rosling A."/>
        </authorList>
    </citation>
    <scope>NUCLEOTIDE SEQUENCE</scope>
    <source>
        <strain evidence="1">FL130A</strain>
    </source>
</reference>
<keyword evidence="2" id="KW-1185">Reference proteome</keyword>
<dbReference type="EMBL" id="CAJVPS010020793">
    <property type="protein sequence ID" value="CAG8705425.1"/>
    <property type="molecule type" value="Genomic_DNA"/>
</dbReference>
<feature type="non-terminal residue" evidence="1">
    <location>
        <position position="57"/>
    </location>
</feature>
<comment type="caution">
    <text evidence="1">The sequence shown here is derived from an EMBL/GenBank/DDBJ whole genome shotgun (WGS) entry which is preliminary data.</text>
</comment>
<accession>A0A9N9HUA8</accession>
<feature type="non-terminal residue" evidence="1">
    <location>
        <position position="1"/>
    </location>
</feature>
<gene>
    <name evidence="1" type="ORF">ALEPTO_LOCUS11722</name>
</gene>
<dbReference type="OrthoDB" id="2443264at2759"/>
<organism evidence="1 2">
    <name type="scientific">Ambispora leptoticha</name>
    <dbReference type="NCBI Taxonomy" id="144679"/>
    <lineage>
        <taxon>Eukaryota</taxon>
        <taxon>Fungi</taxon>
        <taxon>Fungi incertae sedis</taxon>
        <taxon>Mucoromycota</taxon>
        <taxon>Glomeromycotina</taxon>
        <taxon>Glomeromycetes</taxon>
        <taxon>Archaeosporales</taxon>
        <taxon>Ambisporaceae</taxon>
        <taxon>Ambispora</taxon>
    </lineage>
</organism>
<evidence type="ECO:0000313" key="1">
    <source>
        <dbReference type="EMBL" id="CAG8705425.1"/>
    </source>
</evidence>
<dbReference type="Proteomes" id="UP000789508">
    <property type="component" value="Unassembled WGS sequence"/>
</dbReference>
<protein>
    <submittedName>
        <fullName evidence="1">5880_t:CDS:1</fullName>
    </submittedName>
</protein>